<dbReference type="AlphaFoldDB" id="A0A1T4Z3U7"/>
<feature type="compositionally biased region" description="Basic and acidic residues" evidence="1">
    <location>
        <begin position="28"/>
        <end position="41"/>
    </location>
</feature>
<keyword evidence="3" id="KW-1185">Reference proteome</keyword>
<evidence type="ECO:0000313" key="2">
    <source>
        <dbReference type="EMBL" id="SKB08709.1"/>
    </source>
</evidence>
<protein>
    <submittedName>
        <fullName evidence="2">Uncharacterized protein</fullName>
    </submittedName>
</protein>
<reference evidence="3" key="1">
    <citation type="submission" date="2017-02" db="EMBL/GenBank/DDBJ databases">
        <authorList>
            <person name="Varghese N."/>
            <person name="Submissions S."/>
        </authorList>
    </citation>
    <scope>NUCLEOTIDE SEQUENCE [LARGE SCALE GENOMIC DNA]</scope>
    <source>
        <strain evidence="3">ATCC 700200</strain>
    </source>
</reference>
<accession>A0A1T4Z3U7</accession>
<name>A0A1T4Z3U7_9BACT</name>
<proteinExistence type="predicted"/>
<dbReference type="Proteomes" id="UP000190774">
    <property type="component" value="Unassembled WGS sequence"/>
</dbReference>
<dbReference type="EMBL" id="FUYE01000029">
    <property type="protein sequence ID" value="SKB08709.1"/>
    <property type="molecule type" value="Genomic_DNA"/>
</dbReference>
<feature type="region of interest" description="Disordered" evidence="1">
    <location>
        <begin position="1"/>
        <end position="41"/>
    </location>
</feature>
<sequence>MQNSMRTAVKRRETAPVGAKSKAGQRAKSADIRQERQPRRTEPILYLTDPIRFLTSGSEACTPRTSRAKGALIETPVFNASSITIVAPFSGTSPESYAVAQSLASILSEVELHPETRAAHIRRAAGLFGHYKRLAVNDPFRCHNTASAYYSIIKADHKAAFHHGFAALEASSSRPVSERAQAQRMAWNALSSAALRCGQFRIARDYAGKAFDLSPTLRALASLVECDLALGVSSSAQREWIAILLQREPQLMARLRATPNSPLAHANPGLFCSSGVRSRVRSRSD</sequence>
<evidence type="ECO:0000313" key="3">
    <source>
        <dbReference type="Proteomes" id="UP000190774"/>
    </source>
</evidence>
<dbReference type="STRING" id="48467.SAMN02745166_05001"/>
<evidence type="ECO:0000256" key="1">
    <source>
        <dbReference type="SAM" id="MobiDB-lite"/>
    </source>
</evidence>
<organism evidence="2 3">
    <name type="scientific">Prosthecobacter debontii</name>
    <dbReference type="NCBI Taxonomy" id="48467"/>
    <lineage>
        <taxon>Bacteria</taxon>
        <taxon>Pseudomonadati</taxon>
        <taxon>Verrucomicrobiota</taxon>
        <taxon>Verrucomicrobiia</taxon>
        <taxon>Verrucomicrobiales</taxon>
        <taxon>Verrucomicrobiaceae</taxon>
        <taxon>Prosthecobacter</taxon>
    </lineage>
</organism>
<gene>
    <name evidence="2" type="ORF">SAMN02745166_05001</name>
</gene>